<accession>X1K5K0</accession>
<gene>
    <name evidence="1" type="ORF">S06H3_05369</name>
</gene>
<reference evidence="1" key="1">
    <citation type="journal article" date="2014" name="Front. Microbiol.">
        <title>High frequency of phylogenetically diverse reductive dehalogenase-homologous genes in deep subseafloor sedimentary metagenomes.</title>
        <authorList>
            <person name="Kawai M."/>
            <person name="Futagami T."/>
            <person name="Toyoda A."/>
            <person name="Takaki Y."/>
            <person name="Nishi S."/>
            <person name="Hori S."/>
            <person name="Arai W."/>
            <person name="Tsubouchi T."/>
            <person name="Morono Y."/>
            <person name="Uchiyama I."/>
            <person name="Ito T."/>
            <person name="Fujiyama A."/>
            <person name="Inagaki F."/>
            <person name="Takami H."/>
        </authorList>
    </citation>
    <scope>NUCLEOTIDE SEQUENCE</scope>
    <source>
        <strain evidence="1">Expedition CK06-06</strain>
    </source>
</reference>
<feature type="non-terminal residue" evidence="1">
    <location>
        <position position="33"/>
    </location>
</feature>
<sequence>MYYIKPAVKINRVILMNLTLNQKTQVKRLILLK</sequence>
<evidence type="ECO:0000313" key="1">
    <source>
        <dbReference type="EMBL" id="GAI01843.1"/>
    </source>
</evidence>
<proteinExistence type="predicted"/>
<dbReference type="AlphaFoldDB" id="X1K5K0"/>
<organism evidence="1">
    <name type="scientific">marine sediment metagenome</name>
    <dbReference type="NCBI Taxonomy" id="412755"/>
    <lineage>
        <taxon>unclassified sequences</taxon>
        <taxon>metagenomes</taxon>
        <taxon>ecological metagenomes</taxon>
    </lineage>
</organism>
<name>X1K5K0_9ZZZZ</name>
<comment type="caution">
    <text evidence="1">The sequence shown here is derived from an EMBL/GenBank/DDBJ whole genome shotgun (WGS) entry which is preliminary data.</text>
</comment>
<dbReference type="EMBL" id="BARV01001981">
    <property type="protein sequence ID" value="GAI01843.1"/>
    <property type="molecule type" value="Genomic_DNA"/>
</dbReference>
<protein>
    <submittedName>
        <fullName evidence="1">Uncharacterized protein</fullName>
    </submittedName>
</protein>